<feature type="compositionally biased region" description="Gly residues" evidence="1">
    <location>
        <begin position="149"/>
        <end position="183"/>
    </location>
</feature>
<feature type="compositionally biased region" description="Low complexity" evidence="1">
    <location>
        <begin position="49"/>
        <end position="96"/>
    </location>
</feature>
<feature type="region of interest" description="Disordered" evidence="1">
    <location>
        <begin position="266"/>
        <end position="285"/>
    </location>
</feature>
<evidence type="ECO:0000313" key="2">
    <source>
        <dbReference type="EMBL" id="MDP5226622.1"/>
    </source>
</evidence>
<feature type="compositionally biased region" description="Pro residues" evidence="1">
    <location>
        <begin position="37"/>
        <end position="48"/>
    </location>
</feature>
<feature type="compositionally biased region" description="Low complexity" evidence="1">
    <location>
        <begin position="273"/>
        <end position="285"/>
    </location>
</feature>
<dbReference type="EMBL" id="JAVALS010000002">
    <property type="protein sequence ID" value="MDP5226622.1"/>
    <property type="molecule type" value="Genomic_DNA"/>
</dbReference>
<dbReference type="Proteomes" id="UP001232725">
    <property type="component" value="Unassembled WGS sequence"/>
</dbReference>
<feature type="region of interest" description="Disordered" evidence="1">
    <location>
        <begin position="1"/>
        <end position="102"/>
    </location>
</feature>
<evidence type="ECO:0000313" key="3">
    <source>
        <dbReference type="Proteomes" id="UP001232725"/>
    </source>
</evidence>
<gene>
    <name evidence="2" type="ORF">Q9R02_05575</name>
</gene>
<accession>A0ABT9IM24</accession>
<reference evidence="2 3" key="1">
    <citation type="submission" date="2023-08" db="EMBL/GenBank/DDBJ databases">
        <title>Arthrobacter horti sp. nov., isolated from forest soil.</title>
        <authorList>
            <person name="Park M."/>
        </authorList>
    </citation>
    <scope>NUCLEOTIDE SEQUENCE [LARGE SCALE GENOMIC DNA]</scope>
    <source>
        <strain evidence="2 3">YJM1</strain>
    </source>
</reference>
<dbReference type="RefSeq" id="WP_305995664.1">
    <property type="nucleotide sequence ID" value="NZ_JAVALS010000002.1"/>
</dbReference>
<sequence length="285" mass="27753">MNSNQQPAEDPRAQNPGPQNPGVPGPGVPAQGTPAPGTQPQPPVPPAATQPLPSYQGQGSYPGQGSYQSQGAPGGYPQQQPPAGGVPRPAQRPAAPKGKGWAGMPTGGKVAILAGAGVVLLLAGGGGGFAIGHATAGHTTQGRQLRQGNGTGQYPGFGQGQGTPGGGSGQQGGTRGPGGLGGLGSALHGEFVVSQNGTYVTMVEQRGQITAVSSTRVTVKSSDGFEQSYTINSQTVTRSQSSLATGQTVQVTATKDGLVAQTILQAGGGGASSGSSSNGSSGNGN</sequence>
<keyword evidence="3" id="KW-1185">Reference proteome</keyword>
<name>A0ABT9IM24_9MICC</name>
<organism evidence="2 3">
    <name type="scientific">Arthrobacter horti</name>
    <dbReference type="NCBI Taxonomy" id="3068273"/>
    <lineage>
        <taxon>Bacteria</taxon>
        <taxon>Bacillati</taxon>
        <taxon>Actinomycetota</taxon>
        <taxon>Actinomycetes</taxon>
        <taxon>Micrococcales</taxon>
        <taxon>Micrococcaceae</taxon>
        <taxon>Arthrobacter</taxon>
    </lineage>
</organism>
<evidence type="ECO:0008006" key="4">
    <source>
        <dbReference type="Google" id="ProtNLM"/>
    </source>
</evidence>
<proteinExistence type="predicted"/>
<feature type="region of interest" description="Disordered" evidence="1">
    <location>
        <begin position="140"/>
        <end position="183"/>
    </location>
</feature>
<comment type="caution">
    <text evidence="2">The sequence shown here is derived from an EMBL/GenBank/DDBJ whole genome shotgun (WGS) entry which is preliminary data.</text>
</comment>
<protein>
    <recommendedName>
        <fullName evidence="4">DUF5666 domain-containing protein</fullName>
    </recommendedName>
</protein>
<feature type="compositionally biased region" description="Pro residues" evidence="1">
    <location>
        <begin position="18"/>
        <end position="27"/>
    </location>
</feature>
<evidence type="ECO:0000256" key="1">
    <source>
        <dbReference type="SAM" id="MobiDB-lite"/>
    </source>
</evidence>